<keyword evidence="4" id="KW-1185">Reference proteome</keyword>
<name>A0ABV5CQY8_9ACTN</name>
<evidence type="ECO:0000313" key="3">
    <source>
        <dbReference type="EMBL" id="MFB6394415.1"/>
    </source>
</evidence>
<keyword evidence="2" id="KW-0472">Membrane</keyword>
<feature type="transmembrane region" description="Helical" evidence="2">
    <location>
        <begin position="54"/>
        <end position="73"/>
    </location>
</feature>
<feature type="region of interest" description="Disordered" evidence="1">
    <location>
        <begin position="1"/>
        <end position="23"/>
    </location>
</feature>
<protein>
    <recommendedName>
        <fullName evidence="5">DUF4190 domain-containing protein</fullName>
    </recommendedName>
</protein>
<evidence type="ECO:0000256" key="1">
    <source>
        <dbReference type="SAM" id="MobiDB-lite"/>
    </source>
</evidence>
<reference evidence="3 4" key="1">
    <citation type="submission" date="2024-04" db="EMBL/GenBank/DDBJ databases">
        <title>Polymorphospora sp. isolated from Baiyangdian Lake in Xiong'an New Area.</title>
        <authorList>
            <person name="Zhang X."/>
            <person name="Liu J."/>
        </authorList>
    </citation>
    <scope>NUCLEOTIDE SEQUENCE [LARGE SCALE GENOMIC DNA]</scope>
    <source>
        <strain evidence="3 4">2-325</strain>
    </source>
</reference>
<sequence length="112" mass="11764">MGRTPSGLFPSRTPPRPTYREPHQVRPGQLAAGLGAGAVWLAMFALLAGDLRGLGWWTIIAGAVAWLVAAVLARHGDRGVAAGLAVAVAVGWGITTTLVALRWAGMSNWPLW</sequence>
<feature type="transmembrane region" description="Helical" evidence="2">
    <location>
        <begin position="30"/>
        <end position="48"/>
    </location>
</feature>
<comment type="caution">
    <text evidence="3">The sequence shown here is derived from an EMBL/GenBank/DDBJ whole genome shotgun (WGS) entry which is preliminary data.</text>
</comment>
<accession>A0ABV5CQY8</accession>
<evidence type="ECO:0000313" key="4">
    <source>
        <dbReference type="Proteomes" id="UP001582793"/>
    </source>
</evidence>
<gene>
    <name evidence="3" type="ORF">AAFH96_15035</name>
</gene>
<dbReference type="EMBL" id="JBCGDC010000036">
    <property type="protein sequence ID" value="MFB6394415.1"/>
    <property type="molecule type" value="Genomic_DNA"/>
</dbReference>
<evidence type="ECO:0008006" key="5">
    <source>
        <dbReference type="Google" id="ProtNLM"/>
    </source>
</evidence>
<proteinExistence type="predicted"/>
<feature type="transmembrane region" description="Helical" evidence="2">
    <location>
        <begin position="80"/>
        <end position="104"/>
    </location>
</feature>
<keyword evidence="2" id="KW-1133">Transmembrane helix</keyword>
<keyword evidence="2" id="KW-0812">Transmembrane</keyword>
<organism evidence="3 4">
    <name type="scientific">Polymorphospora lycopeni</name>
    <dbReference type="NCBI Taxonomy" id="3140240"/>
    <lineage>
        <taxon>Bacteria</taxon>
        <taxon>Bacillati</taxon>
        <taxon>Actinomycetota</taxon>
        <taxon>Actinomycetes</taxon>
        <taxon>Micromonosporales</taxon>
        <taxon>Micromonosporaceae</taxon>
        <taxon>Polymorphospora</taxon>
    </lineage>
</organism>
<evidence type="ECO:0000256" key="2">
    <source>
        <dbReference type="SAM" id="Phobius"/>
    </source>
</evidence>
<dbReference type="Proteomes" id="UP001582793">
    <property type="component" value="Unassembled WGS sequence"/>
</dbReference>